<dbReference type="Proteomes" id="UP000077519">
    <property type="component" value="Unassembled WGS sequence"/>
</dbReference>
<dbReference type="EMBL" id="LVHI01000012">
    <property type="protein sequence ID" value="OAK54241.1"/>
    <property type="molecule type" value="Genomic_DNA"/>
</dbReference>
<dbReference type="InterPro" id="IPR021218">
    <property type="entry name" value="DUF2784"/>
</dbReference>
<keyword evidence="1" id="KW-1133">Transmembrane helix</keyword>
<keyword evidence="1" id="KW-0812">Transmembrane</keyword>
<dbReference type="AlphaFoldDB" id="A0A177YFL2"/>
<accession>A0A177YFL2</accession>
<feature type="transmembrane region" description="Helical" evidence="1">
    <location>
        <begin position="92"/>
        <end position="111"/>
    </location>
</feature>
<organism evidence="2 3">
    <name type="scientific">Rhodococcoides kyotonense</name>
    <dbReference type="NCBI Taxonomy" id="398843"/>
    <lineage>
        <taxon>Bacteria</taxon>
        <taxon>Bacillati</taxon>
        <taxon>Actinomycetota</taxon>
        <taxon>Actinomycetes</taxon>
        <taxon>Mycobacteriales</taxon>
        <taxon>Nocardiaceae</taxon>
        <taxon>Rhodococcoides</taxon>
    </lineage>
</organism>
<name>A0A177YFL2_9NOCA</name>
<gene>
    <name evidence="2" type="ORF">A3K89_02130</name>
</gene>
<evidence type="ECO:0000313" key="3">
    <source>
        <dbReference type="Proteomes" id="UP000077519"/>
    </source>
</evidence>
<evidence type="ECO:0000313" key="2">
    <source>
        <dbReference type="EMBL" id="OAK54241.1"/>
    </source>
</evidence>
<keyword evidence="1" id="KW-0472">Membrane</keyword>
<dbReference type="RefSeq" id="WP_068424185.1">
    <property type="nucleotide sequence ID" value="NZ_LVHI01000012.1"/>
</dbReference>
<reference evidence="2 3" key="1">
    <citation type="submission" date="2016-03" db="EMBL/GenBank/DDBJ databases">
        <title>Genome sequence of Rhodococcus kyotonensis KB10.</title>
        <authorList>
            <person name="Jeong H."/>
            <person name="Hong C.E."/>
            <person name="Jo S.H."/>
            <person name="Park J.M."/>
        </authorList>
    </citation>
    <scope>NUCLEOTIDE SEQUENCE [LARGE SCALE GENOMIC DNA]</scope>
    <source>
        <strain evidence="2 3">KB10</strain>
    </source>
</reference>
<evidence type="ECO:0008006" key="4">
    <source>
        <dbReference type="Google" id="ProtNLM"/>
    </source>
</evidence>
<feature type="transmembrane region" description="Helical" evidence="1">
    <location>
        <begin position="6"/>
        <end position="28"/>
    </location>
</feature>
<sequence length="128" mass="13784">MLYRAVADVTVVVHLAFIAYVVAGGFVAWRLPRTIWLHVCAVAWGFTSVVVGVDCPLTAVENWARVRAGVAELPSTGFISHYLTGVVYPESALGAVRLAAAFAVLVSWIGYAHLRVHSHREAGVEPAE</sequence>
<feature type="transmembrane region" description="Helical" evidence="1">
    <location>
        <begin position="35"/>
        <end position="53"/>
    </location>
</feature>
<proteinExistence type="predicted"/>
<evidence type="ECO:0000256" key="1">
    <source>
        <dbReference type="SAM" id="Phobius"/>
    </source>
</evidence>
<keyword evidence="3" id="KW-1185">Reference proteome</keyword>
<protein>
    <recommendedName>
        <fullName evidence="4">DUF2784 domain-containing protein</fullName>
    </recommendedName>
</protein>
<comment type="caution">
    <text evidence="2">The sequence shown here is derived from an EMBL/GenBank/DDBJ whole genome shotgun (WGS) entry which is preliminary data.</text>
</comment>
<dbReference type="Pfam" id="PF10861">
    <property type="entry name" value="DUF2784"/>
    <property type="match status" value="1"/>
</dbReference>